<dbReference type="InterPro" id="IPR029063">
    <property type="entry name" value="SAM-dependent_MTases_sf"/>
</dbReference>
<evidence type="ECO:0000313" key="2">
    <source>
        <dbReference type="EMBL" id="PKQ27569.1"/>
    </source>
</evidence>
<name>A0A2N3G4B2_9ACTN</name>
<accession>A0A2N3G4B2</accession>
<dbReference type="SUPFAM" id="SSF53335">
    <property type="entry name" value="S-adenosyl-L-methionine-dependent methyltransferases"/>
    <property type="match status" value="1"/>
</dbReference>
<dbReference type="Pfam" id="PF08241">
    <property type="entry name" value="Methyltransf_11"/>
    <property type="match status" value="1"/>
</dbReference>
<dbReference type="Proteomes" id="UP000233654">
    <property type="component" value="Unassembled WGS sequence"/>
</dbReference>
<protein>
    <recommendedName>
        <fullName evidence="1">Methyltransferase type 11 domain-containing protein</fullName>
    </recommendedName>
</protein>
<sequence>MTICCNKVIEIAWKHSVGLRIWLAIHCRPVFSRLYSVMDTEAEVPVQVAAYRLITEWYLQPGDSVLDVGFGLGYSLKIMAAKADRLAGIEIDRKAIARARRSLNHPKIVDLRHYNGYVIPYEARSFDVVTCVDVIEHVPDYLRLMRDMCKVARRAVVISTPNRRPEYTKPDGSPRNPWHLREWSCDEFDAILRQIGVKYEWNFLNGPWEGPFEVSRQITETTMALIPAIYTSAD</sequence>
<dbReference type="GO" id="GO:0008757">
    <property type="term" value="F:S-adenosylmethionine-dependent methyltransferase activity"/>
    <property type="evidence" value="ECO:0007669"/>
    <property type="project" value="InterPro"/>
</dbReference>
<organism evidence="2 3">
    <name type="scientific">Candidatus Anoxymicrobium japonicum</name>
    <dbReference type="NCBI Taxonomy" id="2013648"/>
    <lineage>
        <taxon>Bacteria</taxon>
        <taxon>Bacillati</taxon>
        <taxon>Actinomycetota</taxon>
        <taxon>Candidatus Geothermincolia</taxon>
        <taxon>Candidatus Geothermincolales</taxon>
        <taxon>Candidatus Anoxymicrobiaceae</taxon>
        <taxon>Candidatus Anoxymicrobium</taxon>
    </lineage>
</organism>
<dbReference type="CDD" id="cd02440">
    <property type="entry name" value="AdoMet_MTases"/>
    <property type="match status" value="1"/>
</dbReference>
<proteinExistence type="predicted"/>
<feature type="domain" description="Methyltransferase type 11" evidence="1">
    <location>
        <begin position="66"/>
        <end position="154"/>
    </location>
</feature>
<reference evidence="2 3" key="1">
    <citation type="journal article" date="2017" name="ISME J.">
        <title>Potential for microbial H2 and metal transformations associated with novel bacteria and archaea in deep terrestrial subsurface sediments.</title>
        <authorList>
            <person name="Hernsdorf A.W."/>
            <person name="Amano Y."/>
            <person name="Miyakawa K."/>
            <person name="Ise K."/>
            <person name="Suzuki Y."/>
            <person name="Anantharaman K."/>
            <person name="Probst A."/>
            <person name="Burstein D."/>
            <person name="Thomas B.C."/>
            <person name="Banfield J.F."/>
        </authorList>
    </citation>
    <scope>NUCLEOTIDE SEQUENCE [LARGE SCALE GENOMIC DNA]</scope>
    <source>
        <strain evidence="2">HGW-Actinobacteria-3</strain>
    </source>
</reference>
<dbReference type="Gene3D" id="3.40.50.150">
    <property type="entry name" value="Vaccinia Virus protein VP39"/>
    <property type="match status" value="1"/>
</dbReference>
<gene>
    <name evidence="2" type="ORF">CVT63_07290</name>
</gene>
<evidence type="ECO:0000259" key="1">
    <source>
        <dbReference type="Pfam" id="PF08241"/>
    </source>
</evidence>
<dbReference type="EMBL" id="PHEX01000077">
    <property type="protein sequence ID" value="PKQ27569.1"/>
    <property type="molecule type" value="Genomic_DNA"/>
</dbReference>
<dbReference type="PANTHER" id="PTHR43861">
    <property type="entry name" value="TRANS-ACONITATE 2-METHYLTRANSFERASE-RELATED"/>
    <property type="match status" value="1"/>
</dbReference>
<comment type="caution">
    <text evidence="2">The sequence shown here is derived from an EMBL/GenBank/DDBJ whole genome shotgun (WGS) entry which is preliminary data.</text>
</comment>
<dbReference type="InterPro" id="IPR013216">
    <property type="entry name" value="Methyltransf_11"/>
</dbReference>
<dbReference type="AlphaFoldDB" id="A0A2N3G4B2"/>
<evidence type="ECO:0000313" key="3">
    <source>
        <dbReference type="Proteomes" id="UP000233654"/>
    </source>
</evidence>